<sequence>MDNLFYYMIIQNDRIQPIIVRQPQTVIIQSQPKLPITLDLPPQNIILKNEDPQPIIVRQSNPNIIIEKSQNDFYNHPNFHIGLHDKVNSMSDINNTNIKEQPIKDNMIEDMQNINNADTQFYYNNQNVINENNVLPTHYSYLNNGVFNKEHNYDPYNFTLYSNK</sequence>
<dbReference type="Proteomes" id="UP000030690">
    <property type="component" value="Unassembled WGS sequence"/>
</dbReference>
<protein>
    <recommendedName>
        <fullName evidence="3">Pv-fam-g protein</fullName>
    </recommendedName>
</protein>
<reference evidence="1 2" key="2">
    <citation type="submission" date="2013-02" db="EMBL/GenBank/DDBJ databases">
        <title>The Genome Sequence of Plasmodium falciparum Vietnam Oak-Knoll (FVO).</title>
        <authorList>
            <consortium name="The Broad Institute Genome Sequencing Platform"/>
            <consortium name="The Broad Institute Genome Sequencing Center for Infectious Disease"/>
            <person name="Neafsey D."/>
            <person name="Cheeseman I."/>
            <person name="Volkman S."/>
            <person name="Adams J."/>
            <person name="Walker B."/>
            <person name="Young S.K."/>
            <person name="Zeng Q."/>
            <person name="Gargeya S."/>
            <person name="Fitzgerald M."/>
            <person name="Haas B."/>
            <person name="Abouelleil A."/>
            <person name="Alvarado L."/>
            <person name="Arachchi H.M."/>
            <person name="Berlin A.M."/>
            <person name="Chapman S.B."/>
            <person name="Dewar J."/>
            <person name="Goldberg J."/>
            <person name="Griggs A."/>
            <person name="Gujja S."/>
            <person name="Hansen M."/>
            <person name="Howarth C."/>
            <person name="Imamovic A."/>
            <person name="Larimer J."/>
            <person name="McCowan C."/>
            <person name="Murphy C."/>
            <person name="Neiman D."/>
            <person name="Pearson M."/>
            <person name="Priest M."/>
            <person name="Roberts A."/>
            <person name="Saif S."/>
            <person name="Shea T."/>
            <person name="Sisk P."/>
            <person name="Sykes S."/>
            <person name="Wortman J."/>
            <person name="Nusbaum C."/>
            <person name="Birren B."/>
        </authorList>
    </citation>
    <scope>NUCLEOTIDE SEQUENCE [LARGE SCALE GENOMIC DNA]</scope>
    <source>
        <strain evidence="2">Vietnam Oak-Knoll (FVO)</strain>
    </source>
</reference>
<evidence type="ECO:0000313" key="2">
    <source>
        <dbReference type="Proteomes" id="UP000030690"/>
    </source>
</evidence>
<reference evidence="1 2" key="1">
    <citation type="submission" date="2013-02" db="EMBL/GenBank/DDBJ databases">
        <title>The Genome Annotation of Plasmodium falciparum Vietnam Oak-Knoll (FVO).</title>
        <authorList>
            <consortium name="The Broad Institute Genome Sequencing Platform"/>
            <consortium name="The Broad Institute Genome Sequencing Center for Infectious Disease"/>
            <person name="Neafsey D."/>
            <person name="Hoffman S."/>
            <person name="Volkman S."/>
            <person name="Rosenthal P."/>
            <person name="Walker B."/>
            <person name="Young S.K."/>
            <person name="Zeng Q."/>
            <person name="Gargeya S."/>
            <person name="Fitzgerald M."/>
            <person name="Haas B."/>
            <person name="Abouelleil A."/>
            <person name="Allen A.W."/>
            <person name="Alvarado L."/>
            <person name="Arachchi H.M."/>
            <person name="Berlin A.M."/>
            <person name="Chapman S.B."/>
            <person name="Gainer-Dewar J."/>
            <person name="Goldberg J."/>
            <person name="Griggs A."/>
            <person name="Gujja S."/>
            <person name="Hansen M."/>
            <person name="Howarth C."/>
            <person name="Imamovic A."/>
            <person name="Ireland A."/>
            <person name="Larimer J."/>
            <person name="McCowan C."/>
            <person name="Murphy C."/>
            <person name="Pearson M."/>
            <person name="Poon T.W."/>
            <person name="Priest M."/>
            <person name="Roberts A."/>
            <person name="Saif S."/>
            <person name="Shea T."/>
            <person name="Sisk P."/>
            <person name="Sykes S."/>
            <person name="Wortman J."/>
            <person name="Nusbaum C."/>
            <person name="Birren B."/>
        </authorList>
    </citation>
    <scope>NUCLEOTIDE SEQUENCE [LARGE SCALE GENOMIC DNA]</scope>
    <source>
        <strain evidence="2">Vietnam Oak-Knoll (FVO)</strain>
    </source>
</reference>
<evidence type="ECO:0000313" key="1">
    <source>
        <dbReference type="EMBL" id="ETW15934.1"/>
    </source>
</evidence>
<dbReference type="OrthoDB" id="371235at2759"/>
<dbReference type="EMBL" id="KI925151">
    <property type="protein sequence ID" value="ETW15934.1"/>
    <property type="molecule type" value="Genomic_DNA"/>
</dbReference>
<accession>A0A024V0B5</accession>
<evidence type="ECO:0008006" key="3">
    <source>
        <dbReference type="Google" id="ProtNLM"/>
    </source>
</evidence>
<proteinExistence type="predicted"/>
<gene>
    <name evidence="1" type="ORF">PFFVO_05175</name>
</gene>
<organism evidence="1 2">
    <name type="scientific">Plasmodium falciparum Vietnam Oak-Knoll</name>
    <name type="common">FVO</name>
    <dbReference type="NCBI Taxonomy" id="1036723"/>
    <lineage>
        <taxon>Eukaryota</taxon>
        <taxon>Sar</taxon>
        <taxon>Alveolata</taxon>
        <taxon>Apicomplexa</taxon>
        <taxon>Aconoidasida</taxon>
        <taxon>Haemosporida</taxon>
        <taxon>Plasmodiidae</taxon>
        <taxon>Plasmodium</taxon>
        <taxon>Plasmodium (Laverania)</taxon>
    </lineage>
</organism>
<name>A0A024V0B5_PLAFA</name>
<dbReference type="AlphaFoldDB" id="A0A024V0B5"/>